<dbReference type="UniPathway" id="UPA00094"/>
<dbReference type="Pfam" id="PF00109">
    <property type="entry name" value="ketoacyl-synt"/>
    <property type="match status" value="1"/>
</dbReference>
<dbReference type="PANTHER" id="PTHR11712:SF336">
    <property type="entry name" value="3-OXOACYL-[ACYL-CARRIER-PROTEIN] SYNTHASE, MITOCHONDRIAL"/>
    <property type="match status" value="1"/>
</dbReference>
<evidence type="ECO:0000256" key="16">
    <source>
        <dbReference type="RuleBase" id="RU003694"/>
    </source>
</evidence>
<comment type="catalytic activity">
    <reaction evidence="13 14">
        <text>a fatty acyl-[ACP] + malonyl-[ACP] + H(+) = a 3-oxoacyl-[ACP] + holo-[ACP] + CO2</text>
        <dbReference type="Rhea" id="RHEA:22836"/>
        <dbReference type="Rhea" id="RHEA-COMP:9623"/>
        <dbReference type="Rhea" id="RHEA-COMP:9685"/>
        <dbReference type="Rhea" id="RHEA-COMP:9916"/>
        <dbReference type="Rhea" id="RHEA-COMP:14125"/>
        <dbReference type="ChEBI" id="CHEBI:15378"/>
        <dbReference type="ChEBI" id="CHEBI:16526"/>
        <dbReference type="ChEBI" id="CHEBI:64479"/>
        <dbReference type="ChEBI" id="CHEBI:78449"/>
        <dbReference type="ChEBI" id="CHEBI:78776"/>
        <dbReference type="ChEBI" id="CHEBI:138651"/>
    </reaction>
</comment>
<dbReference type="EMBL" id="QXEC01000011">
    <property type="protein sequence ID" value="RIV38000.1"/>
    <property type="molecule type" value="Genomic_DNA"/>
</dbReference>
<dbReference type="InterPro" id="IPR014030">
    <property type="entry name" value="Ketoacyl_synth_N"/>
</dbReference>
<dbReference type="FunFam" id="3.40.47.10:FF:000029">
    <property type="entry name" value="3-oxoacyl-[acyl-carrier-protein] synthase 1"/>
    <property type="match status" value="1"/>
</dbReference>
<protein>
    <recommendedName>
        <fullName evidence="4 14">3-oxoacyl-[acyl-carrier-protein] synthase 2</fullName>
        <ecNumber evidence="3 14">2.3.1.179</ecNumber>
    </recommendedName>
</protein>
<feature type="active site" description="For beta-ketoacyl synthase activity" evidence="15">
    <location>
        <position position="163"/>
    </location>
</feature>
<evidence type="ECO:0000259" key="17">
    <source>
        <dbReference type="PROSITE" id="PS52004"/>
    </source>
</evidence>
<dbReference type="FunFam" id="3.40.47.10:FF:000018">
    <property type="entry name" value="3-oxoacyl-[acyl-carrier-protein] synthase 2"/>
    <property type="match status" value="1"/>
</dbReference>
<evidence type="ECO:0000256" key="13">
    <source>
        <dbReference type="ARBA" id="ARBA00047659"/>
    </source>
</evidence>
<accession>A0A418MUU2</accession>
<dbReference type="PIRSF" id="PIRSF000447">
    <property type="entry name" value="KAS_II"/>
    <property type="match status" value="1"/>
</dbReference>
<keyword evidence="5 14" id="KW-0444">Lipid biosynthesis</keyword>
<dbReference type="CDD" id="cd00834">
    <property type="entry name" value="KAS_I_II"/>
    <property type="match status" value="1"/>
</dbReference>
<keyword evidence="19" id="KW-1185">Reference proteome</keyword>
<reference evidence="18 19" key="1">
    <citation type="submission" date="2018-08" db="EMBL/GenBank/DDBJ databases">
        <title>Jishengella sp. nov., isolated from a root of Azadirachta indica A. Juss. var. siamensis Valenton.</title>
        <authorList>
            <person name="Kuncharoen N."/>
            <person name="Tanasupawat S."/>
            <person name="Kudo T."/>
            <person name="Ohkuma M."/>
        </authorList>
    </citation>
    <scope>NUCLEOTIDE SEQUENCE [LARGE SCALE GENOMIC DNA]</scope>
    <source>
        <strain evidence="18 19">AZ1-13</strain>
    </source>
</reference>
<evidence type="ECO:0000313" key="19">
    <source>
        <dbReference type="Proteomes" id="UP000283832"/>
    </source>
</evidence>
<evidence type="ECO:0000256" key="14">
    <source>
        <dbReference type="PIRNR" id="PIRNR000447"/>
    </source>
</evidence>
<comment type="catalytic activity">
    <reaction evidence="12 14">
        <text>(9Z)-hexadecenoyl-[ACP] + malonyl-[ACP] + H(+) = 3-oxo-(11Z)-octadecenoyl-[ACP] + holo-[ACP] + CO2</text>
        <dbReference type="Rhea" id="RHEA:55040"/>
        <dbReference type="Rhea" id="RHEA-COMP:9623"/>
        <dbReference type="Rhea" id="RHEA-COMP:9685"/>
        <dbReference type="Rhea" id="RHEA-COMP:10800"/>
        <dbReference type="Rhea" id="RHEA-COMP:14074"/>
        <dbReference type="ChEBI" id="CHEBI:15378"/>
        <dbReference type="ChEBI" id="CHEBI:16526"/>
        <dbReference type="ChEBI" id="CHEBI:64479"/>
        <dbReference type="ChEBI" id="CHEBI:78449"/>
        <dbReference type="ChEBI" id="CHEBI:83989"/>
        <dbReference type="ChEBI" id="CHEBI:138538"/>
        <dbReference type="EC" id="2.3.1.179"/>
    </reaction>
</comment>
<dbReference type="SUPFAM" id="SSF53901">
    <property type="entry name" value="Thiolase-like"/>
    <property type="match status" value="2"/>
</dbReference>
<evidence type="ECO:0000256" key="6">
    <source>
        <dbReference type="ARBA" id="ARBA00022679"/>
    </source>
</evidence>
<evidence type="ECO:0000256" key="3">
    <source>
        <dbReference type="ARBA" id="ARBA00012356"/>
    </source>
</evidence>
<dbReference type="NCBIfam" id="TIGR03150">
    <property type="entry name" value="fabF"/>
    <property type="match status" value="1"/>
</dbReference>
<evidence type="ECO:0000256" key="12">
    <source>
        <dbReference type="ARBA" id="ARBA00047318"/>
    </source>
</evidence>
<evidence type="ECO:0000313" key="18">
    <source>
        <dbReference type="EMBL" id="RIV38000.1"/>
    </source>
</evidence>
<name>A0A418MUU2_9ACTN</name>
<organism evidence="18 19">
    <name type="scientific">Micromonospora radicis</name>
    <dbReference type="NCBI Taxonomy" id="1894971"/>
    <lineage>
        <taxon>Bacteria</taxon>
        <taxon>Bacillati</taxon>
        <taxon>Actinomycetota</taxon>
        <taxon>Actinomycetes</taxon>
        <taxon>Micromonosporales</taxon>
        <taxon>Micromonosporaceae</taxon>
        <taxon>Micromonospora</taxon>
    </lineage>
</organism>
<evidence type="ECO:0000256" key="5">
    <source>
        <dbReference type="ARBA" id="ARBA00022516"/>
    </source>
</evidence>
<evidence type="ECO:0000256" key="15">
    <source>
        <dbReference type="PIRSR" id="PIRSR000447-1"/>
    </source>
</evidence>
<keyword evidence="7" id="KW-0276">Fatty acid metabolism</keyword>
<dbReference type="InterPro" id="IPR014031">
    <property type="entry name" value="Ketoacyl_synth_C"/>
</dbReference>
<dbReference type="EC" id="2.3.1.179" evidence="3 14"/>
<dbReference type="InterPro" id="IPR017568">
    <property type="entry name" value="3-oxoacyl-ACP_synth-2"/>
</dbReference>
<keyword evidence="8" id="KW-0443">Lipid metabolism</keyword>
<dbReference type="OrthoDB" id="9808669at2"/>
<dbReference type="InterPro" id="IPR020841">
    <property type="entry name" value="PKS_Beta-ketoAc_synthase_dom"/>
</dbReference>
<evidence type="ECO:0000256" key="11">
    <source>
        <dbReference type="ARBA" id="ARBA00024006"/>
    </source>
</evidence>
<feature type="domain" description="Ketosynthase family 3 (KS3)" evidence="17">
    <location>
        <begin position="3"/>
        <end position="407"/>
    </location>
</feature>
<dbReference type="Gene3D" id="3.40.47.10">
    <property type="match status" value="1"/>
</dbReference>
<keyword evidence="10 14" id="KW-0012">Acyltransferase</keyword>
<gene>
    <name evidence="18" type="primary">fabF</name>
    <name evidence="18" type="ORF">D2L64_13705</name>
</gene>
<comment type="similarity">
    <text evidence="2 14 16">Belongs to the thiolase-like superfamily. Beta-ketoacyl-ACP synthases family.</text>
</comment>
<evidence type="ECO:0000256" key="9">
    <source>
        <dbReference type="ARBA" id="ARBA00023160"/>
    </source>
</evidence>
<comment type="caution">
    <text evidence="18">The sequence shown here is derived from an EMBL/GenBank/DDBJ whole genome shotgun (WGS) entry which is preliminary data.</text>
</comment>
<evidence type="ECO:0000256" key="8">
    <source>
        <dbReference type="ARBA" id="ARBA00023098"/>
    </source>
</evidence>
<dbReference type="Proteomes" id="UP000283832">
    <property type="component" value="Unassembled WGS sequence"/>
</dbReference>
<evidence type="ECO:0000256" key="7">
    <source>
        <dbReference type="ARBA" id="ARBA00022832"/>
    </source>
</evidence>
<dbReference type="GO" id="GO:0004315">
    <property type="term" value="F:3-oxoacyl-[acyl-carrier-protein] synthase activity"/>
    <property type="evidence" value="ECO:0007669"/>
    <property type="project" value="UniProtKB-UniRule"/>
</dbReference>
<keyword evidence="6 14" id="KW-0808">Transferase</keyword>
<dbReference type="SMART" id="SM00825">
    <property type="entry name" value="PKS_KS"/>
    <property type="match status" value="1"/>
</dbReference>
<evidence type="ECO:0000256" key="4">
    <source>
        <dbReference type="ARBA" id="ARBA00014657"/>
    </source>
</evidence>
<evidence type="ECO:0000256" key="1">
    <source>
        <dbReference type="ARBA" id="ARBA00005194"/>
    </source>
</evidence>
<dbReference type="GO" id="GO:0030497">
    <property type="term" value="P:fatty acid elongation"/>
    <property type="evidence" value="ECO:0007669"/>
    <property type="project" value="UniProtKB-ARBA"/>
</dbReference>
<dbReference type="PANTHER" id="PTHR11712">
    <property type="entry name" value="POLYKETIDE SYNTHASE-RELATED"/>
    <property type="match status" value="1"/>
</dbReference>
<comment type="pathway">
    <text evidence="1 14">Lipid metabolism; fatty acid biosynthesis.</text>
</comment>
<proteinExistence type="inferred from homology"/>
<dbReference type="Pfam" id="PF02801">
    <property type="entry name" value="Ketoacyl-synt_C"/>
    <property type="match status" value="1"/>
</dbReference>
<evidence type="ECO:0000256" key="10">
    <source>
        <dbReference type="ARBA" id="ARBA00023315"/>
    </source>
</evidence>
<dbReference type="GO" id="GO:0005829">
    <property type="term" value="C:cytosol"/>
    <property type="evidence" value="ECO:0007669"/>
    <property type="project" value="TreeGrafter"/>
</dbReference>
<sequence length="408" mass="41749">MSRSDVVVTGLGATTPLGGDVASTWDAMLNGRSGVSALTQEWAEQLPVRIAAQLAVDPSTVLDRVKLRRLDRSEAIALIAAHQAWADAGLTDAGLDPERLGVSIGSGIGGAVTLLAQDDILEASGPRRVSPHTVPMLMPNGPAAWVGLELGAQAGVHSVASACATGAEAIALGLDMIRSGRADVVVAGGTEAVIHPLPIAGFASMRAMSTRNEEPERASRPWDKGRDGFVLGEGAGIVVLERAEHAAARGARVYARLAGAGITSDGYDIVQPHPEGAGAIRAIAKAIADADVAKTDIVHVNAHATSTPVGDLAEIKALHQALGDHPVLTATKSMSGHLLGAAGALESIATILAIRDSVLPPTINLDDPDDSLDLDVAANKARPMSVPAALNNSFGFGGHNVALVFTRP</sequence>
<evidence type="ECO:0000256" key="2">
    <source>
        <dbReference type="ARBA" id="ARBA00008467"/>
    </source>
</evidence>
<dbReference type="PROSITE" id="PS52004">
    <property type="entry name" value="KS3_2"/>
    <property type="match status" value="1"/>
</dbReference>
<dbReference type="AlphaFoldDB" id="A0A418MUU2"/>
<comment type="function">
    <text evidence="11 14">Involved in the type II fatty acid elongation cycle. Catalyzes the elongation of a wide range of acyl-ACP by the addition of two carbons from malonyl-ACP to an acyl acceptor. Can efficiently catalyze the conversion of palmitoleoyl-ACP (cis-hexadec-9-enoyl-ACP) to cis-vaccenoyl-ACP (cis-octadec-11-enoyl-ACP), an essential step in the thermal regulation of fatty acid composition.</text>
</comment>
<dbReference type="InterPro" id="IPR016039">
    <property type="entry name" value="Thiolase-like"/>
</dbReference>
<dbReference type="InterPro" id="IPR000794">
    <property type="entry name" value="Beta-ketoacyl_synthase"/>
</dbReference>
<dbReference type="NCBIfam" id="NF005589">
    <property type="entry name" value="PRK07314.1"/>
    <property type="match status" value="1"/>
</dbReference>
<dbReference type="RefSeq" id="WP_119576135.1">
    <property type="nucleotide sequence ID" value="NZ_QXEC01000011.1"/>
</dbReference>
<keyword evidence="9 14" id="KW-0275">Fatty acid biosynthesis</keyword>